<reference evidence="1 2" key="1">
    <citation type="journal article" date="2019" name="Nat. Med.">
        <title>A library of human gut bacterial isolates paired with longitudinal multiomics data enables mechanistic microbiome research.</title>
        <authorList>
            <person name="Poyet M."/>
            <person name="Groussin M."/>
            <person name="Gibbons S.M."/>
            <person name="Avila-Pacheco J."/>
            <person name="Jiang X."/>
            <person name="Kearney S.M."/>
            <person name="Perrotta A.R."/>
            <person name="Berdy B."/>
            <person name="Zhao S."/>
            <person name="Lieberman T.D."/>
            <person name="Swanson P.K."/>
            <person name="Smith M."/>
            <person name="Roesemann S."/>
            <person name="Alexander J.E."/>
            <person name="Rich S.A."/>
            <person name="Livny J."/>
            <person name="Vlamakis H."/>
            <person name="Clish C."/>
            <person name="Bullock K."/>
            <person name="Deik A."/>
            <person name="Scott J."/>
            <person name="Pierce K.A."/>
            <person name="Xavier R.J."/>
            <person name="Alm E.J."/>
        </authorList>
    </citation>
    <scope>NUCLEOTIDE SEQUENCE [LARGE SCALE GENOMIC DNA]</scope>
    <source>
        <strain evidence="1 2">BIOML-A7</strain>
    </source>
</reference>
<dbReference type="EMBL" id="VVYW01000007">
    <property type="protein sequence ID" value="KAA5409387.1"/>
    <property type="molecule type" value="Genomic_DNA"/>
</dbReference>
<sequence>MNPDIELFKELLEFSNANQEAIETKFKRNMEFTEFHENCYETMFNEQRHTSAPLAPKVLKEKVEGLTEAYKKNGNFFIAKRNESIKGLDIQKGQWYEKALQMFLATKGIKVTKKGFPYPDFEVSIDDKVVGYYELKYIKSPFLTANTKIKETYPYQSTRYDYEASLTLDTGQKMEKQRDKSEELITQGFSVYYVWWFDCFHIKGIFAMSAPAVFDYYDHLTGNLLVRKSREGDKDVHQEKGKIYPPLLEMDTFTELIDTFEEHA</sequence>
<accession>A0A5M6ACB6</accession>
<dbReference type="Proteomes" id="UP000325055">
    <property type="component" value="Unassembled WGS sequence"/>
</dbReference>
<gene>
    <name evidence="1" type="ORF">F2Y86_09540</name>
</gene>
<organism evidence="1 2">
    <name type="scientific">Bacteroides cellulosilyticus</name>
    <dbReference type="NCBI Taxonomy" id="246787"/>
    <lineage>
        <taxon>Bacteria</taxon>
        <taxon>Pseudomonadati</taxon>
        <taxon>Bacteroidota</taxon>
        <taxon>Bacteroidia</taxon>
        <taxon>Bacteroidales</taxon>
        <taxon>Bacteroidaceae</taxon>
        <taxon>Bacteroides</taxon>
    </lineage>
</organism>
<dbReference type="RefSeq" id="WP_007213135.1">
    <property type="nucleotide sequence ID" value="NZ_JAFEKG010000003.1"/>
</dbReference>
<evidence type="ECO:0000313" key="2">
    <source>
        <dbReference type="Proteomes" id="UP000325055"/>
    </source>
</evidence>
<protein>
    <submittedName>
        <fullName evidence="1">Uncharacterized protein</fullName>
    </submittedName>
</protein>
<proteinExistence type="predicted"/>
<dbReference type="AlphaFoldDB" id="A0A5M6ACB6"/>
<evidence type="ECO:0000313" key="1">
    <source>
        <dbReference type="EMBL" id="KAA5409387.1"/>
    </source>
</evidence>
<comment type="caution">
    <text evidence="1">The sequence shown here is derived from an EMBL/GenBank/DDBJ whole genome shotgun (WGS) entry which is preliminary data.</text>
</comment>
<name>A0A5M6ACB6_9BACE</name>